<evidence type="ECO:0000313" key="4">
    <source>
        <dbReference type="Proteomes" id="UP000430272"/>
    </source>
</evidence>
<dbReference type="InterPro" id="IPR023214">
    <property type="entry name" value="HAD_sf"/>
</dbReference>
<gene>
    <name evidence="3" type="ORF">GRI47_13635</name>
</gene>
<name>A0A844Y9M9_9SPHN</name>
<dbReference type="OrthoDB" id="193314at2"/>
<organism evidence="3 4">
    <name type="scientific">Qipengyuania pelagi</name>
    <dbReference type="NCBI Taxonomy" id="994320"/>
    <lineage>
        <taxon>Bacteria</taxon>
        <taxon>Pseudomonadati</taxon>
        <taxon>Pseudomonadota</taxon>
        <taxon>Alphaproteobacteria</taxon>
        <taxon>Sphingomonadales</taxon>
        <taxon>Erythrobacteraceae</taxon>
        <taxon>Qipengyuania</taxon>
    </lineage>
</organism>
<feature type="signal peptide" evidence="2">
    <location>
        <begin position="1"/>
        <end position="27"/>
    </location>
</feature>
<evidence type="ECO:0008006" key="5">
    <source>
        <dbReference type="Google" id="ProtNLM"/>
    </source>
</evidence>
<feature type="region of interest" description="Disordered" evidence="1">
    <location>
        <begin position="41"/>
        <end position="82"/>
    </location>
</feature>
<protein>
    <recommendedName>
        <fullName evidence="5">Acid phosphatase</fullName>
    </recommendedName>
</protein>
<sequence length="294" mass="30444">MSSRRALSGVALAGAALALQGCVVAAAAPLAAAGVAIAKGKRETPRTPLAATTPPVVQTTSRSSELASPPFAPSAPAQPAQAATASDRAIVLTGLTAMPAPTARDIGASDGAILSFARHALDRAEASPANAATRSALLASPGALETDRAACRERPAMVLIDLDPGRDAFDPLAASQADPALVEALATLRDRDVMIAWQTRLGENFADVVRSALARTGLDPTGEDRLEVLGSLDERKQTRRDALAKTHCIVAILGDERADFDELYLYLKDRDAVVPPDAIIGNGWFLASPITNEG</sequence>
<proteinExistence type="predicted"/>
<dbReference type="RefSeq" id="WP_160661926.1">
    <property type="nucleotide sequence ID" value="NZ_BAABDV010000001.1"/>
</dbReference>
<comment type="caution">
    <text evidence="3">The sequence shown here is derived from an EMBL/GenBank/DDBJ whole genome shotgun (WGS) entry which is preliminary data.</text>
</comment>
<accession>A0A844Y9M9</accession>
<dbReference type="InterPro" id="IPR006311">
    <property type="entry name" value="TAT_signal"/>
</dbReference>
<feature type="compositionally biased region" description="Low complexity" evidence="1">
    <location>
        <begin position="46"/>
        <end position="82"/>
    </location>
</feature>
<keyword evidence="2" id="KW-0732">Signal</keyword>
<dbReference type="PROSITE" id="PS51257">
    <property type="entry name" value="PROKAR_LIPOPROTEIN"/>
    <property type="match status" value="1"/>
</dbReference>
<dbReference type="Gene3D" id="3.40.50.1000">
    <property type="entry name" value="HAD superfamily/HAD-like"/>
    <property type="match status" value="1"/>
</dbReference>
<feature type="chain" id="PRO_5032723121" description="Acid phosphatase" evidence="2">
    <location>
        <begin position="28"/>
        <end position="294"/>
    </location>
</feature>
<dbReference type="PROSITE" id="PS51318">
    <property type="entry name" value="TAT"/>
    <property type="match status" value="1"/>
</dbReference>
<evidence type="ECO:0000256" key="2">
    <source>
        <dbReference type="SAM" id="SignalP"/>
    </source>
</evidence>
<dbReference type="AlphaFoldDB" id="A0A844Y9M9"/>
<dbReference type="Proteomes" id="UP000430272">
    <property type="component" value="Unassembled WGS sequence"/>
</dbReference>
<keyword evidence="4" id="KW-1185">Reference proteome</keyword>
<reference evidence="3 4" key="1">
    <citation type="submission" date="2019-12" db="EMBL/GenBank/DDBJ databases">
        <title>Genomic-based taxomic classification of the family Erythrobacteraceae.</title>
        <authorList>
            <person name="Xu L."/>
        </authorList>
    </citation>
    <scope>NUCLEOTIDE SEQUENCE [LARGE SCALE GENOMIC DNA]</scope>
    <source>
        <strain evidence="3 4">JCM 17468</strain>
    </source>
</reference>
<evidence type="ECO:0000313" key="3">
    <source>
        <dbReference type="EMBL" id="MXO55044.1"/>
    </source>
</evidence>
<dbReference type="EMBL" id="WTYD01000003">
    <property type="protein sequence ID" value="MXO55044.1"/>
    <property type="molecule type" value="Genomic_DNA"/>
</dbReference>
<evidence type="ECO:0000256" key="1">
    <source>
        <dbReference type="SAM" id="MobiDB-lite"/>
    </source>
</evidence>